<comment type="subcellular location">
    <subcellularLocation>
        <location evidence="1">Cytoplasm</location>
        <location evidence="1">Cytoskeleton</location>
        <location evidence="1">Cilium axoneme</location>
    </subcellularLocation>
</comment>
<keyword evidence="9" id="KW-1185">Reference proteome</keyword>
<dbReference type="GO" id="GO:0016787">
    <property type="term" value="F:hydrolase activity"/>
    <property type="evidence" value="ECO:0007669"/>
    <property type="project" value="UniProtKB-KW"/>
</dbReference>
<dbReference type="InterPro" id="IPR031142">
    <property type="entry name" value="SPX_prot"/>
</dbReference>
<reference evidence="8 9" key="1">
    <citation type="journal article" date="2018" name="Plant J.">
        <title>Genome sequences of Chlorella sorokiniana UTEX 1602 and Micractinium conductrix SAG 241.80: implications to maltose excretion by a green alga.</title>
        <authorList>
            <person name="Arriola M.B."/>
            <person name="Velmurugan N."/>
            <person name="Zhang Y."/>
            <person name="Plunkett M.H."/>
            <person name="Hondzo H."/>
            <person name="Barney B.M."/>
        </authorList>
    </citation>
    <scope>NUCLEOTIDE SEQUENCE [LARGE SCALE GENOMIC DNA]</scope>
    <source>
        <strain evidence="8">1602</strain>
        <strain evidence="9">UTEX 1602</strain>
    </source>
</reference>
<dbReference type="EC" id="3.1.1.n2" evidence="3"/>
<organism evidence="8 9">
    <name type="scientific">Chlorella sorokiniana</name>
    <name type="common">Freshwater green alga</name>
    <dbReference type="NCBI Taxonomy" id="3076"/>
    <lineage>
        <taxon>Eukaryota</taxon>
        <taxon>Viridiplantae</taxon>
        <taxon>Chlorophyta</taxon>
        <taxon>core chlorophytes</taxon>
        <taxon>Trebouxiophyceae</taxon>
        <taxon>Chlorellales</taxon>
        <taxon>Chlorellaceae</taxon>
        <taxon>Chlorella clade</taxon>
        <taxon>Chlorella</taxon>
    </lineage>
</organism>
<feature type="compositionally biased region" description="Polar residues" evidence="5">
    <location>
        <begin position="1805"/>
        <end position="1814"/>
    </location>
</feature>
<dbReference type="PROSITE" id="PS51382">
    <property type="entry name" value="SPX"/>
    <property type="match status" value="1"/>
</dbReference>
<dbReference type="EMBL" id="LHPG02000010">
    <property type="protein sequence ID" value="PRW50781.1"/>
    <property type="molecule type" value="Genomic_DNA"/>
</dbReference>
<comment type="catalytic activity">
    <reaction evidence="4">
        <text>[protein]-C-terminal S-[(2E,6E)-farnesyl]-L-cysteine methyl ester + H2O = [protein]-C-terminal S-[(2E,6E)-farnesyl]-L-cysteine + methanol + H(+)</text>
        <dbReference type="Rhea" id="RHEA:48520"/>
        <dbReference type="Rhea" id="RHEA-COMP:12125"/>
        <dbReference type="Rhea" id="RHEA-COMP:12126"/>
        <dbReference type="ChEBI" id="CHEBI:15377"/>
        <dbReference type="ChEBI" id="CHEBI:15378"/>
        <dbReference type="ChEBI" id="CHEBI:17790"/>
        <dbReference type="ChEBI" id="CHEBI:90510"/>
        <dbReference type="ChEBI" id="CHEBI:90511"/>
        <dbReference type="EC" id="3.1.1.n2"/>
    </reaction>
</comment>
<dbReference type="PANTHER" id="PTHR45978:SF7">
    <property type="entry name" value="SPX DOMAIN-CONTAINING PROTEIN 4"/>
    <property type="match status" value="1"/>
</dbReference>
<dbReference type="EMBL" id="LHPG02000010">
    <property type="protein sequence ID" value="PRW50780.1"/>
    <property type="molecule type" value="Genomic_DNA"/>
</dbReference>
<feature type="region of interest" description="Disordered" evidence="5">
    <location>
        <begin position="391"/>
        <end position="433"/>
    </location>
</feature>
<keyword evidence="8" id="KW-0378">Hydrolase</keyword>
<gene>
    <name evidence="8" type="ORF">C2E21_5373</name>
</gene>
<feature type="compositionally biased region" description="Low complexity" evidence="5">
    <location>
        <begin position="1775"/>
        <end position="1790"/>
    </location>
</feature>
<feature type="region of interest" description="Disordered" evidence="5">
    <location>
        <begin position="1834"/>
        <end position="1853"/>
    </location>
</feature>
<dbReference type="Pfam" id="PF00646">
    <property type="entry name" value="F-box"/>
    <property type="match status" value="1"/>
</dbReference>
<dbReference type="GO" id="GO:0005930">
    <property type="term" value="C:axoneme"/>
    <property type="evidence" value="ECO:0007669"/>
    <property type="project" value="UniProtKB-SubCell"/>
</dbReference>
<reference evidence="8" key="2">
    <citation type="submission" date="2018-02" db="EMBL/GenBank/DDBJ databases">
        <authorList>
            <person name="Cohen D.B."/>
            <person name="Kent A.D."/>
        </authorList>
    </citation>
    <scope>NUCLEOTIDE SEQUENCE</scope>
    <source>
        <strain evidence="8">1602</strain>
    </source>
</reference>
<protein>
    <recommendedName>
        <fullName evidence="3">protein-S-isoprenylcysteine alpha-carbonyl methylesterase</fullName>
        <ecNumber evidence="3">3.1.1.n2</ecNumber>
    </recommendedName>
</protein>
<dbReference type="InterPro" id="IPR029058">
    <property type="entry name" value="AB_hydrolase_fold"/>
</dbReference>
<dbReference type="Pfam" id="PF20434">
    <property type="entry name" value="BD-FAE"/>
    <property type="match status" value="1"/>
</dbReference>
<feature type="compositionally biased region" description="Low complexity" evidence="5">
    <location>
        <begin position="1691"/>
        <end position="1706"/>
    </location>
</feature>
<evidence type="ECO:0000259" key="6">
    <source>
        <dbReference type="PROSITE" id="PS50181"/>
    </source>
</evidence>
<feature type="compositionally biased region" description="Low complexity" evidence="5">
    <location>
        <begin position="1432"/>
        <end position="1447"/>
    </location>
</feature>
<dbReference type="Gene3D" id="3.40.50.1820">
    <property type="entry name" value="alpha/beta hydrolase"/>
    <property type="match status" value="2"/>
</dbReference>
<evidence type="ECO:0000256" key="4">
    <source>
        <dbReference type="ARBA" id="ARBA00049507"/>
    </source>
</evidence>
<dbReference type="InterPro" id="IPR032675">
    <property type="entry name" value="LRR_dom_sf"/>
</dbReference>
<feature type="compositionally biased region" description="Polar residues" evidence="5">
    <location>
        <begin position="1834"/>
        <end position="1845"/>
    </location>
</feature>
<name>A0A2P6TN72_CHLSO</name>
<feature type="region of interest" description="Disordered" evidence="5">
    <location>
        <begin position="1396"/>
        <end position="1447"/>
    </location>
</feature>
<evidence type="ECO:0000256" key="3">
    <source>
        <dbReference type="ARBA" id="ARBA00038928"/>
    </source>
</evidence>
<dbReference type="PANTHER" id="PTHR45978">
    <property type="entry name" value="SPX DOMAIN-CONTAINING PROTEIN 3"/>
    <property type="match status" value="1"/>
</dbReference>
<evidence type="ECO:0000256" key="5">
    <source>
        <dbReference type="SAM" id="MobiDB-lite"/>
    </source>
</evidence>
<evidence type="ECO:0000256" key="1">
    <source>
        <dbReference type="ARBA" id="ARBA00004430"/>
    </source>
</evidence>
<comment type="similarity">
    <text evidence="2">Belongs to the AB hydrolase superfamily. Isoprenylcysteine methylesterase family.</text>
</comment>
<dbReference type="SUPFAM" id="SSF52058">
    <property type="entry name" value="L domain-like"/>
    <property type="match status" value="1"/>
</dbReference>
<feature type="compositionally biased region" description="Basic and acidic residues" evidence="5">
    <location>
        <begin position="1743"/>
        <end position="1755"/>
    </location>
</feature>
<feature type="compositionally biased region" description="Low complexity" evidence="5">
    <location>
        <begin position="1658"/>
        <end position="1676"/>
    </location>
</feature>
<dbReference type="SUPFAM" id="SSF53474">
    <property type="entry name" value="alpha/beta-Hydrolases"/>
    <property type="match status" value="2"/>
</dbReference>
<dbReference type="SUPFAM" id="SSF81383">
    <property type="entry name" value="F-box domain"/>
    <property type="match status" value="2"/>
</dbReference>
<feature type="compositionally biased region" description="Low complexity" evidence="5">
    <location>
        <begin position="1463"/>
        <end position="1477"/>
    </location>
</feature>
<comment type="caution">
    <text evidence="8">The sequence shown here is derived from an EMBL/GenBank/DDBJ whole genome shotgun (WGS) entry which is preliminary data.</text>
</comment>
<dbReference type="PROSITE" id="PS50181">
    <property type="entry name" value="FBOX"/>
    <property type="match status" value="2"/>
</dbReference>
<evidence type="ECO:0000256" key="2">
    <source>
        <dbReference type="ARBA" id="ARBA00038028"/>
    </source>
</evidence>
<feature type="domain" description="F-box" evidence="6">
    <location>
        <begin position="893"/>
        <end position="940"/>
    </location>
</feature>
<dbReference type="Gene3D" id="1.20.1280.50">
    <property type="match status" value="1"/>
</dbReference>
<sequence length="1853" mass="194859">MSIPEAIKGARVELAKLPPLQRIPLLARYARIFAAELFGTVLAVPFGLRAFSLHRSLPDARHQRAGSSVSILRDVRYGSRDRNLMDIYLPPNIELQGQLEGILQGSDSGAAGAAGTAVSGSNGGSGGSGAPVVLFCHGGVWASGSAWHYAPLATRLAQAGVITAVMQYTLYPNALVPQMVAEVSRALSWTLDNAEQLGGSPQQVSLVGHSAGAHMCTMALLHRALAASKAAASSAAGQPAGPVASSSGNGSGSLAAAVPAPAAAAAPTAELGSVGAGGAAEAGAMAPAEEAAAHEDARMPCRLVAMAGVYDIAKHFEYEEARHVHKLSTMERAIGGPDRFPHQSPAVILANALRRRHMLQQRHRSWSALAADPRELLQEAGVLNSGTAWDSVLSDHEDGTGQPASGPHCTLVRPTPVQQAAAEEDEAGAGRQPPANAVAAARYYQSFELAGEAIARRIGFDRVAAAEAAAADAAAEAASAAAAAGGSPKEIAAAAAAAAARRAVAVAAVPPEEVPTAAAEASVAAAAARGAVDGSGIMALTVEAARRLPPTVLTSSCTDITVPWYESAEMYWMLRDCGVPAKHLVYNKVSHGDFVTAWAALPRLSGEPTADVSDLAPQCADLVKVVSGRAQRAVTLDALPDELLGACLGLLPASEGRSVTLVCKRFQRLFYEQPGPWCRFETFLFESEVDEGVQLVGTRCNWCWLQPETIGRQTLLTLGVEYGSVESFQELLAAAVPPGVALQALLFDRADFSTAALHGCTQLAVLQGLVLRSCDNKAATEVLLGSCPQLVALSLLEPWPNLLSTLFNQPRPQLATLSLRGDITNLPSELPMLTGLTYLDLSGMQNLELTGKDAKLLARLPQLRTLALSQATKECITEPPCKRPGMPRQGARELGLEDLPDELLGRCLDFLPLVEGRSVTLVCKRFRRLFFEQPGPWRHFACIMLRYRALADCCGSAQLEVRHAVLRRVAHLVQEFSLPAHDYCPWWSRDGSDGKRPLADFLRLLPPSLTTLLLGAQPLPADICQLLRPLAALRSLVLNDISDASLAAALRHMTSLESLRCLRCCPAGLVGSMGQLSCLTNLTLQVSGELPDLAGLTKLAQLRQLELVQNTERIENVCWLRPPPPAAFPRLEAYSIKCLGGSVLELGGMRCLSCKLASLMFGDEALLCLDLSTREHRSPLALDIVDVDSVEAFGILLSLPALLAAAVPPGATLQALQLEGAHFSAAALRGCTQLAALQGLDLWECQCDTAAAAALFDGCPRLSTLSLGSPSRPQLGALFSGPRPRLRTLELGGRGGLPRKLPLLTGLIHLGCEGMAQLRLTAREVELLASLPQLRTLVLSKGTQERTSERVLLPVFQERAGAMKFARHLAEEGNEPELHSLYKQLKKSLRIFEGPADAGSTVDVPHTLPSSDDEDEEPRAEAGPSRAMDADAAGAGQPGAAQPPAAAPAGAAAAAAAAAAAQPAQGVAQQPQAQPAQPRRPDPEQEARFVALVEQCVQQLNEDYLAREEMLVIKADLAQQACAAAHSRAEQLEAYTSIVNVHGELVLLCHWSMCAYTGIVKILKKHHKRTGQRVHSALLANLMSQPFCCLEEVRGLVRQAEQRIATLAAALGLPPSTAGAAAAAAVRDPAAKVQQLEQPAAAAAAAAAVAGAGLGNESPAVGESGAAAAQEAPMAADHSASGASSMEREQSAQQEQQAQQAQQEQQAEQVAAVDVVAASGAGAEVDPHAARRPSRINSAASDGSDRPGLKRDRSKVYAPVAKRRERDAPRVLKTSPAPQAQPASSGSSMQVSHSEGGAGAGQEDSAASGQRRTIMQRTKAALQLWKALRTNVSTPSTVAMQQPNLQPAAERQQ</sequence>
<evidence type="ECO:0000259" key="7">
    <source>
        <dbReference type="PROSITE" id="PS51382"/>
    </source>
</evidence>
<proteinExistence type="inferred from homology"/>
<dbReference type="Proteomes" id="UP000239899">
    <property type="component" value="Unassembled WGS sequence"/>
</dbReference>
<dbReference type="InterPro" id="IPR004331">
    <property type="entry name" value="SPX_dom"/>
</dbReference>
<evidence type="ECO:0000313" key="9">
    <source>
        <dbReference type="Proteomes" id="UP000239899"/>
    </source>
</evidence>
<dbReference type="SMART" id="SM00256">
    <property type="entry name" value="FBOX"/>
    <property type="match status" value="2"/>
</dbReference>
<dbReference type="OrthoDB" id="6495301at2759"/>
<accession>A0A2P6TN72</accession>
<feature type="domain" description="F-box" evidence="6">
    <location>
        <begin position="633"/>
        <end position="680"/>
    </location>
</feature>
<dbReference type="GO" id="GO:0016036">
    <property type="term" value="P:cellular response to phosphate starvation"/>
    <property type="evidence" value="ECO:0007669"/>
    <property type="project" value="InterPro"/>
</dbReference>
<dbReference type="STRING" id="3076.A0A2P6TN72"/>
<feature type="region of interest" description="Disordered" evidence="5">
    <location>
        <begin position="1463"/>
        <end position="1485"/>
    </location>
</feature>
<dbReference type="InterPro" id="IPR036047">
    <property type="entry name" value="F-box-like_dom_sf"/>
</dbReference>
<evidence type="ECO:0000313" key="8">
    <source>
        <dbReference type="EMBL" id="PRW50781.1"/>
    </source>
</evidence>
<feature type="region of interest" description="Disordered" evidence="5">
    <location>
        <begin position="1657"/>
        <end position="1706"/>
    </location>
</feature>
<feature type="domain" description="SPX" evidence="7">
    <location>
        <begin position="1363"/>
        <end position="1580"/>
    </location>
</feature>
<dbReference type="InterPro" id="IPR049492">
    <property type="entry name" value="BD-FAE-like_dom"/>
</dbReference>
<dbReference type="InterPro" id="IPR001810">
    <property type="entry name" value="F-box_dom"/>
</dbReference>
<feature type="region of interest" description="Disordered" evidence="5">
    <location>
        <begin position="1722"/>
        <end position="1814"/>
    </location>
</feature>
<dbReference type="Gene3D" id="3.80.10.10">
    <property type="entry name" value="Ribonuclease Inhibitor"/>
    <property type="match status" value="3"/>
</dbReference>